<proteinExistence type="predicted"/>
<evidence type="ECO:0000313" key="2">
    <source>
        <dbReference type="Proteomes" id="UP000282832"/>
    </source>
</evidence>
<gene>
    <name evidence="1" type="ORF">EOJ36_00635</name>
</gene>
<comment type="caution">
    <text evidence="1">The sequence shown here is derived from an EMBL/GenBank/DDBJ whole genome shotgun (WGS) entry which is preliminary data.</text>
</comment>
<keyword evidence="2" id="KW-1185">Reference proteome</keyword>
<reference evidence="1 2" key="1">
    <citation type="submission" date="2019-01" db="EMBL/GenBank/DDBJ databases">
        <authorList>
            <person name="Chen W.-M."/>
        </authorList>
    </citation>
    <scope>NUCLEOTIDE SEQUENCE [LARGE SCALE GENOMIC DNA]</scope>
    <source>
        <strain evidence="1 2">FSY-15</strain>
    </source>
</reference>
<sequence length="109" mass="12705">MNTLFTKYNFNELKAYKPKLTINSRIGIDNFSTSGYPLTNDKSLYLYFVPKENDFINTVIPKPESNQVKVTYFNIFTGETKEEIETYQMFKSYSSPWKGQAFVLIVESV</sequence>
<protein>
    <submittedName>
        <fullName evidence="1">Uncharacterized protein</fullName>
    </submittedName>
</protein>
<name>A0A437PW96_9BACT</name>
<dbReference type="Proteomes" id="UP000282832">
    <property type="component" value="Unassembled WGS sequence"/>
</dbReference>
<dbReference type="OrthoDB" id="59486at2"/>
<accession>A0A437PW96</accession>
<organism evidence="1 2">
    <name type="scientific">Sandaracinomonas limnophila</name>
    <dbReference type="NCBI Taxonomy" id="1862386"/>
    <lineage>
        <taxon>Bacteria</taxon>
        <taxon>Pseudomonadati</taxon>
        <taxon>Bacteroidota</taxon>
        <taxon>Cytophagia</taxon>
        <taxon>Cytophagales</taxon>
        <taxon>Flectobacillaceae</taxon>
        <taxon>Sandaracinomonas</taxon>
    </lineage>
</organism>
<dbReference type="RefSeq" id="WP_127802087.1">
    <property type="nucleotide sequence ID" value="NZ_SACY01000001.1"/>
</dbReference>
<dbReference type="EMBL" id="SACY01000001">
    <property type="protein sequence ID" value="RVU26534.1"/>
    <property type="molecule type" value="Genomic_DNA"/>
</dbReference>
<dbReference type="AlphaFoldDB" id="A0A437PW96"/>
<evidence type="ECO:0000313" key="1">
    <source>
        <dbReference type="EMBL" id="RVU26534.1"/>
    </source>
</evidence>